<evidence type="ECO:0000313" key="7">
    <source>
        <dbReference type="EMBL" id="EXL66842.1"/>
    </source>
</evidence>
<dbReference type="InterPro" id="IPR044149">
    <property type="entry name" value="Nitrilases_CHs"/>
</dbReference>
<keyword evidence="2" id="KW-0378">Hydrolase</keyword>
<accession>X0GTC7</accession>
<dbReference type="PROSITE" id="PS00920">
    <property type="entry name" value="NITRIL_CHT_1"/>
    <property type="match status" value="1"/>
</dbReference>
<feature type="active site" description="Proton acceptor" evidence="5">
    <location>
        <position position="48"/>
    </location>
</feature>
<sequence length="102" mass="11219">MSVTTSLIKAAVIQAEPVWFDLAGTVTKTCHLIKDAASKGAHIIAFPELWLPGYPAWIWESGFVVRHGLASLSTQVDLNHTPCPMKVRSSPSFETHLIHAKR</sequence>
<gene>
    <name evidence="7" type="ORF">FOPG_17002</name>
</gene>
<dbReference type="PROSITE" id="PS50263">
    <property type="entry name" value="CN_HYDROLASE"/>
    <property type="match status" value="1"/>
</dbReference>
<dbReference type="Proteomes" id="UP000030676">
    <property type="component" value="Unassembled WGS sequence"/>
</dbReference>
<dbReference type="Pfam" id="PF00795">
    <property type="entry name" value="CN_hydrolase"/>
    <property type="match status" value="1"/>
</dbReference>
<reference evidence="7" key="1">
    <citation type="submission" date="2011-11" db="EMBL/GenBank/DDBJ databases">
        <title>The Genome Sequence of Fusarium oxysporum PHW808.</title>
        <authorList>
            <consortium name="The Broad Institute Genome Sequencing Platform"/>
            <person name="Ma L.-J."/>
            <person name="Gale L.R."/>
            <person name="Schwartz D.C."/>
            <person name="Zhou S."/>
            <person name="Corby-Kistler H."/>
            <person name="Young S.K."/>
            <person name="Zeng Q."/>
            <person name="Gargeya S."/>
            <person name="Fitzgerald M."/>
            <person name="Haas B."/>
            <person name="Abouelleil A."/>
            <person name="Alvarado L."/>
            <person name="Arachchi H.M."/>
            <person name="Berlin A."/>
            <person name="Brown A."/>
            <person name="Chapman S.B."/>
            <person name="Chen Z."/>
            <person name="Dunbar C."/>
            <person name="Freedman E."/>
            <person name="Gearin G."/>
            <person name="Goldberg J."/>
            <person name="Griggs A."/>
            <person name="Gujja S."/>
            <person name="Heiman D."/>
            <person name="Howarth C."/>
            <person name="Larson L."/>
            <person name="Lui A."/>
            <person name="MacDonald P.J.P."/>
            <person name="Montmayeur A."/>
            <person name="Murphy C."/>
            <person name="Neiman D."/>
            <person name="Pearson M."/>
            <person name="Priest M."/>
            <person name="Roberts A."/>
            <person name="Saif S."/>
            <person name="Shea T."/>
            <person name="Shenoy N."/>
            <person name="Sisk P."/>
            <person name="Stolte C."/>
            <person name="Sykes S."/>
            <person name="Wortman J."/>
            <person name="Nusbaum C."/>
            <person name="Birren B."/>
        </authorList>
    </citation>
    <scope>NUCLEOTIDE SEQUENCE [LARGE SCALE GENOMIC DNA]</scope>
    <source>
        <strain evidence="7">54008</strain>
    </source>
</reference>
<protein>
    <recommendedName>
        <fullName evidence="4">nitrilase</fullName>
        <ecNumber evidence="4">3.5.5.1</ecNumber>
    </recommendedName>
</protein>
<dbReference type="SUPFAM" id="SSF56317">
    <property type="entry name" value="Carbon-nitrogen hydrolase"/>
    <property type="match status" value="1"/>
</dbReference>
<dbReference type="GO" id="GO:0016836">
    <property type="term" value="F:hydro-lyase activity"/>
    <property type="evidence" value="ECO:0007669"/>
    <property type="project" value="UniProtKB-ARBA"/>
</dbReference>
<dbReference type="Gene3D" id="3.60.110.10">
    <property type="entry name" value="Carbon-nitrogen hydrolase"/>
    <property type="match status" value="1"/>
</dbReference>
<dbReference type="PANTHER" id="PTHR46044:SF14">
    <property type="entry name" value="ARYLACETONITRILASE"/>
    <property type="match status" value="1"/>
</dbReference>
<evidence type="ECO:0000256" key="4">
    <source>
        <dbReference type="ARBA" id="ARBA00039045"/>
    </source>
</evidence>
<comment type="catalytic activity">
    <reaction evidence="3">
        <text>a nitrile + 2 H2O = a carboxylate + NH4(+)</text>
        <dbReference type="Rhea" id="RHEA:21724"/>
        <dbReference type="ChEBI" id="CHEBI:15377"/>
        <dbReference type="ChEBI" id="CHEBI:18379"/>
        <dbReference type="ChEBI" id="CHEBI:28938"/>
        <dbReference type="ChEBI" id="CHEBI:29067"/>
        <dbReference type="EC" id="3.5.5.1"/>
    </reaction>
</comment>
<proteinExistence type="inferred from homology"/>
<comment type="similarity">
    <text evidence="1">Belongs to the carbon-nitrogen hydrolase superfamily. Nitrilase family.</text>
</comment>
<dbReference type="InterPro" id="IPR000132">
    <property type="entry name" value="Nitrilase/CN_hydratase_CS"/>
</dbReference>
<dbReference type="OrthoDB" id="10250282at2759"/>
<evidence type="ECO:0000256" key="2">
    <source>
        <dbReference type="ARBA" id="ARBA00022801"/>
    </source>
</evidence>
<dbReference type="InterPro" id="IPR036526">
    <property type="entry name" value="C-N_Hydrolase_sf"/>
</dbReference>
<evidence type="ECO:0000259" key="6">
    <source>
        <dbReference type="PROSITE" id="PS50263"/>
    </source>
</evidence>
<dbReference type="EC" id="3.5.5.1" evidence="4"/>
<organism evidence="7">
    <name type="scientific">Fusarium oxysporum f. sp. conglutinans race 2 54008</name>
    <dbReference type="NCBI Taxonomy" id="1089457"/>
    <lineage>
        <taxon>Eukaryota</taxon>
        <taxon>Fungi</taxon>
        <taxon>Dikarya</taxon>
        <taxon>Ascomycota</taxon>
        <taxon>Pezizomycotina</taxon>
        <taxon>Sordariomycetes</taxon>
        <taxon>Hypocreomycetidae</taxon>
        <taxon>Hypocreales</taxon>
        <taxon>Nectriaceae</taxon>
        <taxon>Fusarium</taxon>
        <taxon>Fusarium oxysporum species complex</taxon>
    </lineage>
</organism>
<dbReference type="InterPro" id="IPR003010">
    <property type="entry name" value="C-N_Hydrolase"/>
</dbReference>
<reference evidence="7" key="2">
    <citation type="submission" date="2014-03" db="EMBL/GenBank/DDBJ databases">
        <title>The Genome Annotation of Fusarium oxysporum PHW808.</title>
        <authorList>
            <consortium name="The Broad Institute Genomics Platform"/>
            <person name="Ma L.-J."/>
            <person name="Corby-Kistler H."/>
            <person name="Broz K."/>
            <person name="Gale L.R."/>
            <person name="Jonkers W."/>
            <person name="O'Donnell K."/>
            <person name="Ploetz R."/>
            <person name="Steinberg C."/>
            <person name="Schwartz D.C."/>
            <person name="VanEtten H."/>
            <person name="Zhou S."/>
            <person name="Young S.K."/>
            <person name="Zeng Q."/>
            <person name="Gargeya S."/>
            <person name="Fitzgerald M."/>
            <person name="Abouelleil A."/>
            <person name="Alvarado L."/>
            <person name="Chapman S.B."/>
            <person name="Gainer-Dewar J."/>
            <person name="Goldberg J."/>
            <person name="Griggs A."/>
            <person name="Gujja S."/>
            <person name="Hansen M."/>
            <person name="Howarth C."/>
            <person name="Imamovic A."/>
            <person name="Ireland A."/>
            <person name="Larimer J."/>
            <person name="McCowan C."/>
            <person name="Murphy C."/>
            <person name="Pearson M."/>
            <person name="Poon T.W."/>
            <person name="Priest M."/>
            <person name="Roberts A."/>
            <person name="Saif S."/>
            <person name="Shea T."/>
            <person name="Sykes S."/>
            <person name="Wortman J."/>
            <person name="Nusbaum C."/>
            <person name="Birren B."/>
        </authorList>
    </citation>
    <scope>NUCLEOTIDE SEQUENCE</scope>
    <source>
        <strain evidence="7">54008</strain>
    </source>
</reference>
<dbReference type="PANTHER" id="PTHR46044">
    <property type="entry name" value="NITRILASE"/>
    <property type="match status" value="1"/>
</dbReference>
<evidence type="ECO:0000256" key="3">
    <source>
        <dbReference type="ARBA" id="ARBA00036406"/>
    </source>
</evidence>
<dbReference type="EMBL" id="KK033403">
    <property type="protein sequence ID" value="EXL66842.1"/>
    <property type="molecule type" value="Genomic_DNA"/>
</dbReference>
<dbReference type="AlphaFoldDB" id="X0GTC7"/>
<evidence type="ECO:0000256" key="5">
    <source>
        <dbReference type="PROSITE-ProRule" id="PRU10139"/>
    </source>
</evidence>
<feature type="domain" description="CN hydrolase" evidence="6">
    <location>
        <begin position="8"/>
        <end position="102"/>
    </location>
</feature>
<dbReference type="GO" id="GO:0000257">
    <property type="term" value="F:nitrilase activity"/>
    <property type="evidence" value="ECO:0007669"/>
    <property type="project" value="UniProtKB-EC"/>
</dbReference>
<dbReference type="HOGENOM" id="CLU_2277659_0_0_1"/>
<name>X0GTC7_FUSOX</name>
<evidence type="ECO:0000256" key="1">
    <source>
        <dbReference type="ARBA" id="ARBA00008129"/>
    </source>
</evidence>